<evidence type="ECO:0000256" key="2">
    <source>
        <dbReference type="ARBA" id="ARBA00005582"/>
    </source>
</evidence>
<keyword evidence="5" id="KW-0460">Magnesium</keyword>
<gene>
    <name evidence="7" type="ORF">MNEG_10428</name>
</gene>
<reference evidence="7 8" key="1">
    <citation type="journal article" date="2013" name="BMC Genomics">
        <title>Reconstruction of the lipid metabolism for the microalga Monoraphidium neglectum from its genome sequence reveals characteristics suitable for biofuel production.</title>
        <authorList>
            <person name="Bogen C."/>
            <person name="Al-Dilaimi A."/>
            <person name="Albersmeier A."/>
            <person name="Wichmann J."/>
            <person name="Grundmann M."/>
            <person name="Rupp O."/>
            <person name="Lauersen K.J."/>
            <person name="Blifernez-Klassen O."/>
            <person name="Kalinowski J."/>
            <person name="Goesmann A."/>
            <person name="Mussgnug J.H."/>
            <person name="Kruse O."/>
        </authorList>
    </citation>
    <scope>NUCLEOTIDE SEQUENCE [LARGE SCALE GENOMIC DNA]</scope>
    <source>
        <strain evidence="7 8">SAG 48.87</strain>
    </source>
</reference>
<dbReference type="InterPro" id="IPR020084">
    <property type="entry name" value="NUDIX_hydrolase_CS"/>
</dbReference>
<dbReference type="GeneID" id="25727589"/>
<dbReference type="GO" id="GO:0016462">
    <property type="term" value="F:pyrophosphatase activity"/>
    <property type="evidence" value="ECO:0007669"/>
    <property type="project" value="InterPro"/>
</dbReference>
<proteinExistence type="inferred from homology"/>
<dbReference type="GO" id="GO:0005634">
    <property type="term" value="C:nucleus"/>
    <property type="evidence" value="ECO:0007669"/>
    <property type="project" value="TreeGrafter"/>
</dbReference>
<organism evidence="7 8">
    <name type="scientific">Monoraphidium neglectum</name>
    <dbReference type="NCBI Taxonomy" id="145388"/>
    <lineage>
        <taxon>Eukaryota</taxon>
        <taxon>Viridiplantae</taxon>
        <taxon>Chlorophyta</taxon>
        <taxon>core chlorophytes</taxon>
        <taxon>Chlorophyceae</taxon>
        <taxon>CS clade</taxon>
        <taxon>Sphaeropleales</taxon>
        <taxon>Selenastraceae</taxon>
        <taxon>Monoraphidium</taxon>
    </lineage>
</organism>
<dbReference type="Proteomes" id="UP000054498">
    <property type="component" value="Unassembled WGS sequence"/>
</dbReference>
<name>A0A0D2M1K3_9CHLO</name>
<dbReference type="PROSITE" id="PS51462">
    <property type="entry name" value="NUDIX"/>
    <property type="match status" value="1"/>
</dbReference>
<protein>
    <submittedName>
        <fullName evidence="7">Nudix hydrolase 16</fullName>
        <ecNumber evidence="7">3.6.1.-</ecNumber>
    </submittedName>
</protein>
<dbReference type="KEGG" id="mng:MNEG_10428"/>
<comment type="similarity">
    <text evidence="2">Belongs to the Nudix hydrolase family.</text>
</comment>
<evidence type="ECO:0000313" key="8">
    <source>
        <dbReference type="Proteomes" id="UP000054498"/>
    </source>
</evidence>
<comment type="cofactor">
    <cofactor evidence="1">
        <name>Mg(2+)</name>
        <dbReference type="ChEBI" id="CHEBI:18420"/>
    </cofactor>
</comment>
<dbReference type="RefSeq" id="XP_013896554.1">
    <property type="nucleotide sequence ID" value="XM_014041100.1"/>
</dbReference>
<evidence type="ECO:0000259" key="6">
    <source>
        <dbReference type="PROSITE" id="PS51462"/>
    </source>
</evidence>
<dbReference type="OrthoDB" id="2011998at2759"/>
<dbReference type="GO" id="GO:0005737">
    <property type="term" value="C:cytoplasm"/>
    <property type="evidence" value="ECO:0007669"/>
    <property type="project" value="TreeGrafter"/>
</dbReference>
<keyword evidence="8" id="KW-1185">Reference proteome</keyword>
<dbReference type="EC" id="3.6.1.-" evidence="7"/>
<dbReference type="AlphaFoldDB" id="A0A0D2M1K3"/>
<evidence type="ECO:0000256" key="4">
    <source>
        <dbReference type="ARBA" id="ARBA00022801"/>
    </source>
</evidence>
<evidence type="ECO:0000313" key="7">
    <source>
        <dbReference type="EMBL" id="KIY97534.1"/>
    </source>
</evidence>
<sequence length="185" mass="20343">MGGPTPVGSRQGCDKQRYTEDGARLVAGCIPVRYRGAPGAAADAEVLLITSRAGKGWGFPKGGWDDDETVEGAALRETVEEAGVRGQIQLPKIGIFHFQGHKQAPGASPHQARCEAHMFALVVGEELQAWPEHRQRQRRWMSLPEASASCRHQWMRDALHMWAAATHSLRLPDGPERMDSEPTPF</sequence>
<dbReference type="Gene3D" id="3.90.79.10">
    <property type="entry name" value="Nucleoside Triphosphate Pyrophosphohydrolase"/>
    <property type="match status" value="1"/>
</dbReference>
<dbReference type="SUPFAM" id="SSF55811">
    <property type="entry name" value="Nudix"/>
    <property type="match status" value="1"/>
</dbReference>
<dbReference type="PROSITE" id="PS00893">
    <property type="entry name" value="NUDIX_BOX"/>
    <property type="match status" value="1"/>
</dbReference>
<evidence type="ECO:0000256" key="3">
    <source>
        <dbReference type="ARBA" id="ARBA00022723"/>
    </source>
</evidence>
<dbReference type="InterPro" id="IPR015797">
    <property type="entry name" value="NUDIX_hydrolase-like_dom_sf"/>
</dbReference>
<dbReference type="CDD" id="cd04666">
    <property type="entry name" value="NUDIX_DIPP2_like_Nudt4"/>
    <property type="match status" value="1"/>
</dbReference>
<keyword evidence="3" id="KW-0479">Metal-binding</keyword>
<dbReference type="PANTHER" id="PTHR12629">
    <property type="entry name" value="DIPHOSPHOINOSITOL POLYPHOSPHATE PHOSPHOHYDROLASE"/>
    <property type="match status" value="1"/>
</dbReference>
<accession>A0A0D2M1K3</accession>
<evidence type="ECO:0000256" key="5">
    <source>
        <dbReference type="ARBA" id="ARBA00022842"/>
    </source>
</evidence>
<dbReference type="InterPro" id="IPR047198">
    <property type="entry name" value="DDP-like_NUDIX"/>
</dbReference>
<dbReference type="EMBL" id="KK102529">
    <property type="protein sequence ID" value="KIY97534.1"/>
    <property type="molecule type" value="Genomic_DNA"/>
</dbReference>
<evidence type="ECO:0000256" key="1">
    <source>
        <dbReference type="ARBA" id="ARBA00001946"/>
    </source>
</evidence>
<keyword evidence="4 7" id="KW-0378">Hydrolase</keyword>
<feature type="domain" description="Nudix hydrolase" evidence="6">
    <location>
        <begin position="22"/>
        <end position="163"/>
    </location>
</feature>
<dbReference type="GO" id="GO:0046872">
    <property type="term" value="F:metal ion binding"/>
    <property type="evidence" value="ECO:0007669"/>
    <property type="project" value="UniProtKB-KW"/>
</dbReference>
<dbReference type="Pfam" id="PF00293">
    <property type="entry name" value="NUDIX"/>
    <property type="match status" value="1"/>
</dbReference>
<dbReference type="PANTHER" id="PTHR12629:SF0">
    <property type="entry name" value="DIPHOSPHOINOSITOL-POLYPHOSPHATE DIPHOSPHATASE"/>
    <property type="match status" value="1"/>
</dbReference>
<dbReference type="STRING" id="145388.A0A0D2M1K3"/>
<dbReference type="InterPro" id="IPR000086">
    <property type="entry name" value="NUDIX_hydrolase_dom"/>
</dbReference>